<dbReference type="STRING" id="550983.A4R26_23130"/>
<name>A0A1V9FI89_9BACT</name>
<dbReference type="Pfam" id="PF07883">
    <property type="entry name" value="Cupin_2"/>
    <property type="match status" value="1"/>
</dbReference>
<dbReference type="RefSeq" id="WP_081166506.1">
    <property type="nucleotide sequence ID" value="NZ_LWBP01000189.1"/>
</dbReference>
<dbReference type="EMBL" id="LWBP01000189">
    <property type="protein sequence ID" value="OQP57997.1"/>
    <property type="molecule type" value="Genomic_DNA"/>
</dbReference>
<dbReference type="AlphaFoldDB" id="A0A1V9FI89"/>
<accession>A0A1V9FI89</accession>
<dbReference type="InterPro" id="IPR011051">
    <property type="entry name" value="RmlC_Cupin_sf"/>
</dbReference>
<dbReference type="Proteomes" id="UP000192276">
    <property type="component" value="Unassembled WGS sequence"/>
</dbReference>
<gene>
    <name evidence="2" type="ORF">A4R26_23130</name>
</gene>
<dbReference type="OrthoDB" id="1423961at2"/>
<dbReference type="InterPro" id="IPR013096">
    <property type="entry name" value="Cupin_2"/>
</dbReference>
<feature type="domain" description="Cupin type-2" evidence="1">
    <location>
        <begin position="48"/>
        <end position="108"/>
    </location>
</feature>
<evidence type="ECO:0000259" key="1">
    <source>
        <dbReference type="Pfam" id="PF07883"/>
    </source>
</evidence>
<dbReference type="SUPFAM" id="SSF51182">
    <property type="entry name" value="RmlC-like cupins"/>
    <property type="match status" value="1"/>
</dbReference>
<sequence>MKHKNDQTVPIVLTNGQGRVYNCGTMTAIFKADENETSAKYSISEWWLAPNSDGPGPHAHEENDEVFYVLEGTVSFLVGDQWIDADKGTFLRIPAKTTHDFKNKTGNKAGALNFFIPGGFERNMPSIVKWFEDNK</sequence>
<reference evidence="3" key="1">
    <citation type="submission" date="2016-04" db="EMBL/GenBank/DDBJ databases">
        <authorList>
            <person name="Chen L."/>
            <person name="Zhuang W."/>
            <person name="Wang G."/>
        </authorList>
    </citation>
    <scope>NUCLEOTIDE SEQUENCE [LARGE SCALE GENOMIC DNA]</scope>
    <source>
        <strain evidence="3">208</strain>
    </source>
</reference>
<evidence type="ECO:0000313" key="3">
    <source>
        <dbReference type="Proteomes" id="UP000192276"/>
    </source>
</evidence>
<dbReference type="InterPro" id="IPR053146">
    <property type="entry name" value="QDO-like"/>
</dbReference>
<proteinExistence type="predicted"/>
<keyword evidence="3" id="KW-1185">Reference proteome</keyword>
<comment type="caution">
    <text evidence="2">The sequence shown here is derived from an EMBL/GenBank/DDBJ whole genome shotgun (WGS) entry which is preliminary data.</text>
</comment>
<protein>
    <submittedName>
        <fullName evidence="2">Cupin</fullName>
    </submittedName>
</protein>
<dbReference type="PANTHER" id="PTHR36440:SF1">
    <property type="entry name" value="PUTATIVE (AFU_ORTHOLOGUE AFUA_8G07350)-RELATED"/>
    <property type="match status" value="1"/>
</dbReference>
<organism evidence="2 3">
    <name type="scientific">Niastella populi</name>
    <dbReference type="NCBI Taxonomy" id="550983"/>
    <lineage>
        <taxon>Bacteria</taxon>
        <taxon>Pseudomonadati</taxon>
        <taxon>Bacteroidota</taxon>
        <taxon>Chitinophagia</taxon>
        <taxon>Chitinophagales</taxon>
        <taxon>Chitinophagaceae</taxon>
        <taxon>Niastella</taxon>
    </lineage>
</organism>
<dbReference type="Gene3D" id="2.60.120.10">
    <property type="entry name" value="Jelly Rolls"/>
    <property type="match status" value="1"/>
</dbReference>
<dbReference type="PANTHER" id="PTHR36440">
    <property type="entry name" value="PUTATIVE (AFU_ORTHOLOGUE AFUA_8G07350)-RELATED"/>
    <property type="match status" value="1"/>
</dbReference>
<dbReference type="InterPro" id="IPR014710">
    <property type="entry name" value="RmlC-like_jellyroll"/>
</dbReference>
<evidence type="ECO:0000313" key="2">
    <source>
        <dbReference type="EMBL" id="OQP57997.1"/>
    </source>
</evidence>